<gene>
    <name evidence="1" type="ORF">GGR04_004830</name>
</gene>
<evidence type="ECO:0000313" key="2">
    <source>
        <dbReference type="Proteomes" id="UP000542776"/>
    </source>
</evidence>
<organism evidence="1 2">
    <name type="scientific">Aureimonas pseudogalii</name>
    <dbReference type="NCBI Taxonomy" id="1744844"/>
    <lineage>
        <taxon>Bacteria</taxon>
        <taxon>Pseudomonadati</taxon>
        <taxon>Pseudomonadota</taxon>
        <taxon>Alphaproteobacteria</taxon>
        <taxon>Hyphomicrobiales</taxon>
        <taxon>Aurantimonadaceae</taxon>
        <taxon>Aureimonas</taxon>
    </lineage>
</organism>
<sequence length="81" mass="8517">MGFADASARSWTRASSRICRPAVPVQIEGGVAVEGRERRLCSTTKVFGGRFMVVRQEGDGIAGCGTGAISGQRCRHCATAT</sequence>
<evidence type="ECO:0000313" key="1">
    <source>
        <dbReference type="EMBL" id="MBB4000944.1"/>
    </source>
</evidence>
<dbReference type="EMBL" id="JACIEK010000047">
    <property type="protein sequence ID" value="MBB4000944.1"/>
    <property type="molecule type" value="Genomic_DNA"/>
</dbReference>
<name>A0A7W6H962_9HYPH</name>
<comment type="caution">
    <text evidence="1">The sequence shown here is derived from an EMBL/GenBank/DDBJ whole genome shotgun (WGS) entry which is preliminary data.</text>
</comment>
<accession>A0A7W6H962</accession>
<reference evidence="1 2" key="1">
    <citation type="submission" date="2020-08" db="EMBL/GenBank/DDBJ databases">
        <title>Genomic Encyclopedia of Type Strains, Phase IV (KMG-IV): sequencing the most valuable type-strain genomes for metagenomic binning, comparative biology and taxonomic classification.</title>
        <authorList>
            <person name="Goeker M."/>
        </authorList>
    </citation>
    <scope>NUCLEOTIDE SEQUENCE [LARGE SCALE GENOMIC DNA]</scope>
    <source>
        <strain evidence="1 2">DSM 102238</strain>
    </source>
</reference>
<dbReference type="Proteomes" id="UP000542776">
    <property type="component" value="Unassembled WGS sequence"/>
</dbReference>
<protein>
    <submittedName>
        <fullName evidence="1">Uncharacterized protein</fullName>
    </submittedName>
</protein>
<proteinExistence type="predicted"/>
<keyword evidence="2" id="KW-1185">Reference proteome</keyword>
<dbReference type="AlphaFoldDB" id="A0A7W6H962"/>